<dbReference type="Proteomes" id="UP000032232">
    <property type="component" value="Unassembled WGS sequence"/>
</dbReference>
<reference evidence="1 2" key="1">
    <citation type="submission" date="2015-02" db="EMBL/GenBank/DDBJ databases">
        <title>Genome Sequence of Jannaschia aquimarina DSM28248, a member of the Roseobacter clade.</title>
        <authorList>
            <person name="Voget S."/>
            <person name="Daniel R."/>
        </authorList>
    </citation>
    <scope>NUCLEOTIDE SEQUENCE [LARGE SCALE GENOMIC DNA]</scope>
    <source>
        <strain evidence="1 2">GSW-M26</strain>
    </source>
</reference>
<dbReference type="AlphaFoldDB" id="A0A0D1CNT6"/>
<evidence type="ECO:0000313" key="2">
    <source>
        <dbReference type="Proteomes" id="UP000032232"/>
    </source>
</evidence>
<dbReference type="RefSeq" id="WP_161793853.1">
    <property type="nucleotide sequence ID" value="NZ_FZPF01000005.1"/>
</dbReference>
<gene>
    <name evidence="1" type="ORF">jaqu_18720</name>
</gene>
<dbReference type="PATRIC" id="fig|935700.4.peg.1939"/>
<evidence type="ECO:0000313" key="1">
    <source>
        <dbReference type="EMBL" id="KIT16387.1"/>
    </source>
</evidence>
<keyword evidence="2" id="KW-1185">Reference proteome</keyword>
<comment type="caution">
    <text evidence="1">The sequence shown here is derived from an EMBL/GenBank/DDBJ whole genome shotgun (WGS) entry which is preliminary data.</text>
</comment>
<sequence>MGMALWANVLNAKGALHGQQEDLIALLKHEKAIDKNGRALRQPPLATMRD</sequence>
<protein>
    <submittedName>
        <fullName evidence="1">Uncharacterized protein</fullName>
    </submittedName>
</protein>
<dbReference type="STRING" id="935700.jaqu_18720"/>
<accession>A0A0D1CNT6</accession>
<dbReference type="EMBL" id="JYFE01000035">
    <property type="protein sequence ID" value="KIT16387.1"/>
    <property type="molecule type" value="Genomic_DNA"/>
</dbReference>
<name>A0A0D1CNT6_9RHOB</name>
<organism evidence="1 2">
    <name type="scientific">Jannaschia aquimarina</name>
    <dbReference type="NCBI Taxonomy" id="935700"/>
    <lineage>
        <taxon>Bacteria</taxon>
        <taxon>Pseudomonadati</taxon>
        <taxon>Pseudomonadota</taxon>
        <taxon>Alphaproteobacteria</taxon>
        <taxon>Rhodobacterales</taxon>
        <taxon>Roseobacteraceae</taxon>
        <taxon>Jannaschia</taxon>
    </lineage>
</organism>
<proteinExistence type="predicted"/>